<dbReference type="EMBL" id="FZOY01000003">
    <property type="protein sequence ID" value="SNS69932.1"/>
    <property type="molecule type" value="Genomic_DNA"/>
</dbReference>
<dbReference type="Proteomes" id="UP000198426">
    <property type="component" value="Unassembled WGS sequence"/>
</dbReference>
<name>A0A239GM87_9RHOB</name>
<dbReference type="CDD" id="cd00397">
    <property type="entry name" value="DNA_BRE_C"/>
    <property type="match status" value="1"/>
</dbReference>
<evidence type="ECO:0000259" key="6">
    <source>
        <dbReference type="PROSITE" id="PS51898"/>
    </source>
</evidence>
<dbReference type="InterPro" id="IPR011010">
    <property type="entry name" value="DNA_brk_join_enz"/>
</dbReference>
<dbReference type="OrthoDB" id="7222937at2"/>
<dbReference type="SUPFAM" id="SSF56349">
    <property type="entry name" value="DNA breaking-rejoining enzymes"/>
    <property type="match status" value="1"/>
</dbReference>
<dbReference type="Pfam" id="PF20172">
    <property type="entry name" value="DUF6538"/>
    <property type="match status" value="1"/>
</dbReference>
<feature type="domain" description="Tyr recombinase" evidence="6">
    <location>
        <begin position="199"/>
        <end position="397"/>
    </location>
</feature>
<dbReference type="PANTHER" id="PTHR30349:SF64">
    <property type="entry name" value="PROPHAGE INTEGRASE INTD-RELATED"/>
    <property type="match status" value="1"/>
</dbReference>
<proteinExistence type="inferred from homology"/>
<dbReference type="GO" id="GO:0003677">
    <property type="term" value="F:DNA binding"/>
    <property type="evidence" value="ECO:0007669"/>
    <property type="project" value="UniProtKB-UniRule"/>
</dbReference>
<dbReference type="Gene3D" id="1.10.443.10">
    <property type="entry name" value="Intergrase catalytic core"/>
    <property type="match status" value="1"/>
</dbReference>
<dbReference type="AlphaFoldDB" id="A0A239GM87"/>
<evidence type="ECO:0000256" key="2">
    <source>
        <dbReference type="ARBA" id="ARBA00022908"/>
    </source>
</evidence>
<dbReference type="Pfam" id="PF00589">
    <property type="entry name" value="Phage_integrase"/>
    <property type="match status" value="1"/>
</dbReference>
<sequence>MVSPLPQYLFKRGETFFVRYTVPQELVATVGRKEIVRSLKTKNLTDAVYSRDMVLDEIRKTALNGNPMPMTAPPSGDKETTVKEAAHRWLQLADGIRPSTRYRYQRYLGRFINWSGNVGVSELNRELALRFYDHLRQTPSPRTGKLISERTLLSYTNCLASFWKVLDYWSLVDPEAKNPFSGLNRKLPGKRKTVNRPPRVLRPVTRAEAERLLAYIAGADRMKYRREMTVIIRLLWSTGCRLNEVCSLLLSDIEDRGDHIELNIREAKTDAGNRVVMIVDASDMELLRETIRFALITEPLDHRNKGMLFPRLRRGGYDLKANWYVGKALEAARKADPEHDGTWDMHSFRRNAVSALINAGVAKEARNLVIGHSNKDDIGMDVYAKHGDLREIVLVTFRALMEELGGALQVST</sequence>
<evidence type="ECO:0000259" key="7">
    <source>
        <dbReference type="PROSITE" id="PS51900"/>
    </source>
</evidence>
<accession>A0A239GM87</accession>
<dbReference type="PROSITE" id="PS51898">
    <property type="entry name" value="TYR_RECOMBINASE"/>
    <property type="match status" value="1"/>
</dbReference>
<evidence type="ECO:0000256" key="1">
    <source>
        <dbReference type="ARBA" id="ARBA00008857"/>
    </source>
</evidence>
<reference evidence="8 9" key="1">
    <citation type="submission" date="2017-06" db="EMBL/GenBank/DDBJ databases">
        <authorList>
            <person name="Kim H.J."/>
            <person name="Triplett B.A."/>
        </authorList>
    </citation>
    <scope>NUCLEOTIDE SEQUENCE [LARGE SCALE GENOMIC DNA]</scope>
    <source>
        <strain evidence="8 9">DSM 29339</strain>
    </source>
</reference>
<protein>
    <submittedName>
        <fullName evidence="8">Site-specific recombinase XerD</fullName>
    </submittedName>
</protein>
<dbReference type="GO" id="GO:0006310">
    <property type="term" value="P:DNA recombination"/>
    <property type="evidence" value="ECO:0007669"/>
    <property type="project" value="UniProtKB-KW"/>
</dbReference>
<dbReference type="InterPro" id="IPR050090">
    <property type="entry name" value="Tyrosine_recombinase_XerCD"/>
</dbReference>
<dbReference type="InterPro" id="IPR046668">
    <property type="entry name" value="DUF6538"/>
</dbReference>
<keyword evidence="9" id="KW-1185">Reference proteome</keyword>
<dbReference type="RefSeq" id="WP_089232626.1">
    <property type="nucleotide sequence ID" value="NZ_FZOY01000003.1"/>
</dbReference>
<keyword evidence="4" id="KW-0233">DNA recombination</keyword>
<evidence type="ECO:0000256" key="5">
    <source>
        <dbReference type="PROSITE-ProRule" id="PRU01248"/>
    </source>
</evidence>
<dbReference type="PROSITE" id="PS51900">
    <property type="entry name" value="CB"/>
    <property type="match status" value="1"/>
</dbReference>
<comment type="similarity">
    <text evidence="1">Belongs to the 'phage' integrase family.</text>
</comment>
<keyword evidence="2" id="KW-0229">DNA integration</keyword>
<dbReference type="InterPro" id="IPR013762">
    <property type="entry name" value="Integrase-like_cat_sf"/>
</dbReference>
<dbReference type="GO" id="GO:0015074">
    <property type="term" value="P:DNA integration"/>
    <property type="evidence" value="ECO:0007669"/>
    <property type="project" value="UniProtKB-KW"/>
</dbReference>
<evidence type="ECO:0000313" key="8">
    <source>
        <dbReference type="EMBL" id="SNS69932.1"/>
    </source>
</evidence>
<evidence type="ECO:0000256" key="3">
    <source>
        <dbReference type="ARBA" id="ARBA00023125"/>
    </source>
</evidence>
<dbReference type="PANTHER" id="PTHR30349">
    <property type="entry name" value="PHAGE INTEGRASE-RELATED"/>
    <property type="match status" value="1"/>
</dbReference>
<gene>
    <name evidence="8" type="ORF">SAMN05421757_1033</name>
</gene>
<dbReference type="InterPro" id="IPR010998">
    <property type="entry name" value="Integrase_recombinase_N"/>
</dbReference>
<dbReference type="InterPro" id="IPR044068">
    <property type="entry name" value="CB"/>
</dbReference>
<dbReference type="InterPro" id="IPR002104">
    <property type="entry name" value="Integrase_catalytic"/>
</dbReference>
<evidence type="ECO:0000256" key="4">
    <source>
        <dbReference type="ARBA" id="ARBA00023172"/>
    </source>
</evidence>
<keyword evidence="3 5" id="KW-0238">DNA-binding</keyword>
<evidence type="ECO:0000313" key="9">
    <source>
        <dbReference type="Proteomes" id="UP000198426"/>
    </source>
</evidence>
<dbReference type="Gene3D" id="1.10.150.130">
    <property type="match status" value="1"/>
</dbReference>
<organism evidence="8 9">
    <name type="scientific">Tropicimonas sediminicola</name>
    <dbReference type="NCBI Taxonomy" id="1031541"/>
    <lineage>
        <taxon>Bacteria</taxon>
        <taxon>Pseudomonadati</taxon>
        <taxon>Pseudomonadota</taxon>
        <taxon>Alphaproteobacteria</taxon>
        <taxon>Rhodobacterales</taxon>
        <taxon>Roseobacteraceae</taxon>
        <taxon>Tropicimonas</taxon>
    </lineage>
</organism>
<feature type="domain" description="Core-binding (CB)" evidence="7">
    <location>
        <begin position="80"/>
        <end position="157"/>
    </location>
</feature>